<evidence type="ECO:0000256" key="6">
    <source>
        <dbReference type="ARBA" id="ARBA00022806"/>
    </source>
</evidence>
<dbReference type="InterPro" id="IPR018973">
    <property type="entry name" value="MZB"/>
</dbReference>
<keyword evidence="7" id="KW-0067">ATP-binding</keyword>
<evidence type="ECO:0000256" key="7">
    <source>
        <dbReference type="ARBA" id="ARBA00022840"/>
    </source>
</evidence>
<dbReference type="FunCoup" id="G0VGX3">
    <property type="interactions" value="120"/>
</dbReference>
<dbReference type="InterPro" id="IPR014939">
    <property type="entry name" value="CDT1_Gemini-bd-like"/>
</dbReference>
<dbReference type="Proteomes" id="UP000001640">
    <property type="component" value="Chromosome 6"/>
</dbReference>
<dbReference type="GO" id="GO:0042275">
    <property type="term" value="P:error-free postreplication DNA repair"/>
    <property type="evidence" value="ECO:0007669"/>
    <property type="project" value="EnsemblFungi"/>
</dbReference>
<name>G0VGX3_NAUCA</name>
<evidence type="ECO:0000256" key="10">
    <source>
        <dbReference type="ARBA" id="ARBA00023235"/>
    </source>
</evidence>
<dbReference type="GO" id="GO:0036297">
    <property type="term" value="P:interstrand cross-link repair"/>
    <property type="evidence" value="ECO:0007669"/>
    <property type="project" value="EnsemblFungi"/>
</dbReference>
<evidence type="ECO:0000313" key="19">
    <source>
        <dbReference type="EMBL" id="CCC70744.1"/>
    </source>
</evidence>
<evidence type="ECO:0000256" key="15">
    <source>
        <dbReference type="ARBA" id="ARBA00061573"/>
    </source>
</evidence>
<dbReference type="Pfam" id="PF00271">
    <property type="entry name" value="Helicase_C"/>
    <property type="match status" value="1"/>
</dbReference>
<keyword evidence="3" id="KW-0547">Nucleotide-binding</keyword>
<sequence>MNTKDEIPTKKLRTESNENGEDKFKDLRSLFFRLNTIYTFLICRKHVIPTFKTLTSPIEKALKKEVTELDLARIVALLPRACVFKYIDENQIQTETKVFDFKNGGYQQKENDIFQLKDVDTTFNGGNSTQILIFEFVDGNMKRSWTSGDTNTQVRLPTYSTEEMKKMISKRETFFKEKLSTFITKYRDKGADPYIELTRLAENYVPTMKSYEDPIEQMISSKSDLVVDEDGMGRPTIPRMIEKLKKIDTYYDQIKEHYTIPERTAEYGDLDFDLSPEVYPALEHDRFYVHQATAINAIHAGKNVIITTSTSSGKSLIYQLSAIDILLRDPESTFMYIFPTKALAQDQRRAFESIISKIPELSDVSVATYDGDTEKLQRASIRRNARVIFTNPDMIHASILPNHINWKHFLYNLKIVVVDELHVYRGLFGSNVALVMRRLLRLCKCYYNNDNLRFISCSATLRSPIEHMKNMFGIDDVLLINEDGSPRGSKHLVIWNPPVLAQHERKRENFIHESAKCLVELVLQNVRTIAFCYVRRVCELLMKDVRNILQELNREDLLVDVMSYRGGYSASDRRKIEREMFHGNLKAVISTNALELGIDIGGLDAVLMCGFPLSMANFHQQSGRAGRRNRDSLTLVVASDNPVDQHYVAHPSILLHGDDSESYQDLVLDFDNLLILEGHIQCAAFELPIVIERDQIFFKREHLEKICRERLQHNAEGYHAHNRFLPWPSKHVSLRGVEEDRYAVIDITNGRNIVIEEIEASRTSFTLYDGGIFIHQGYPYLVKEFNSDERYATVQRVDVDWVTNQRDFTDVDPQLIEMVRSLDDSDIPVYFGKIRTKIVVFGYFKIDKFKRIIDAVETNNQPVIFYSKGLWIDIPARALELCTSKELNIAGAIHAAQHAIMGLFPRFIITGVDEVQTECKAPEKEFAERQTQRIRPARLIFYDSKGGEYGSGLSVKAFEHIDDILKATLERIEECTCSDGCPDCVAATYCKEHSLVLSKPGALVLLHSILGHEESDFVDKIKDGPEPNLPDIKVETVTAVKDHIKFSQNLKVIGAQLEELE</sequence>
<dbReference type="GO" id="GO:0032204">
    <property type="term" value="P:regulation of telomere maintenance"/>
    <property type="evidence" value="ECO:0007669"/>
    <property type="project" value="EnsemblFungi"/>
</dbReference>
<dbReference type="GO" id="GO:0005524">
    <property type="term" value="F:ATP binding"/>
    <property type="evidence" value="ECO:0007669"/>
    <property type="project" value="UniProtKB-KW"/>
</dbReference>
<evidence type="ECO:0000256" key="13">
    <source>
        <dbReference type="ARBA" id="ARBA00034808"/>
    </source>
</evidence>
<evidence type="ECO:0000256" key="4">
    <source>
        <dbReference type="ARBA" id="ARBA00022763"/>
    </source>
</evidence>
<dbReference type="GO" id="GO:0016787">
    <property type="term" value="F:hydrolase activity"/>
    <property type="evidence" value="ECO:0007669"/>
    <property type="project" value="UniProtKB-KW"/>
</dbReference>
<keyword evidence="20" id="KW-1185">Reference proteome</keyword>
<dbReference type="RefSeq" id="XP_003677099.1">
    <property type="nucleotide sequence ID" value="XM_003677051.1"/>
</dbReference>
<keyword evidence="8" id="KW-0238">DNA-binding</keyword>
<dbReference type="AlphaFoldDB" id="G0VGX3"/>
<dbReference type="InParanoid" id="G0VGX3"/>
<comment type="subcellular location">
    <subcellularLocation>
        <location evidence="2">Nucleus</location>
    </subcellularLocation>
</comment>
<organism evidence="19 20">
    <name type="scientific">Naumovozyma castellii</name>
    <name type="common">Yeast</name>
    <name type="synonym">Saccharomyces castellii</name>
    <dbReference type="NCBI Taxonomy" id="27288"/>
    <lineage>
        <taxon>Eukaryota</taxon>
        <taxon>Fungi</taxon>
        <taxon>Dikarya</taxon>
        <taxon>Ascomycota</taxon>
        <taxon>Saccharomycotina</taxon>
        <taxon>Saccharomycetes</taxon>
        <taxon>Saccharomycetales</taxon>
        <taxon>Saccharomycetaceae</taxon>
        <taxon>Naumovozyma</taxon>
    </lineage>
</organism>
<dbReference type="GO" id="GO:0042162">
    <property type="term" value="F:telomeric DNA binding"/>
    <property type="evidence" value="ECO:0007669"/>
    <property type="project" value="EnsemblFungi"/>
</dbReference>
<feature type="domain" description="Helicase ATP-binding" evidence="17">
    <location>
        <begin position="295"/>
        <end position="479"/>
    </location>
</feature>
<comment type="catalytic activity">
    <reaction evidence="14">
        <text>ATP + H2O = ADP + phosphate + H(+)</text>
        <dbReference type="Rhea" id="RHEA:13065"/>
        <dbReference type="ChEBI" id="CHEBI:15377"/>
        <dbReference type="ChEBI" id="CHEBI:15378"/>
        <dbReference type="ChEBI" id="CHEBI:30616"/>
        <dbReference type="ChEBI" id="CHEBI:43474"/>
        <dbReference type="ChEBI" id="CHEBI:456216"/>
        <dbReference type="EC" id="5.6.2.4"/>
    </reaction>
</comment>
<dbReference type="OrthoDB" id="18781at2759"/>
<dbReference type="InterPro" id="IPR055227">
    <property type="entry name" value="HRQ1_WHD"/>
</dbReference>
<dbReference type="Gene3D" id="3.40.50.300">
    <property type="entry name" value="P-loop containing nucleotide triphosphate hydrolases"/>
    <property type="match status" value="2"/>
</dbReference>
<reference key="2">
    <citation type="submission" date="2011-08" db="EMBL/GenBank/DDBJ databases">
        <title>Genome sequence of Naumovozyma castellii.</title>
        <authorList>
            <person name="Gordon J.L."/>
            <person name="Armisen D."/>
            <person name="Proux-Wera E."/>
            <person name="OhEigeartaigh S.S."/>
            <person name="Byrne K.P."/>
            <person name="Wolfe K.H."/>
        </authorList>
    </citation>
    <scope>NUCLEOTIDE SEQUENCE</scope>
    <source>
        <strain>Type strain:CBS 4309</strain>
    </source>
</reference>
<evidence type="ECO:0000256" key="2">
    <source>
        <dbReference type="ARBA" id="ARBA00004123"/>
    </source>
</evidence>
<dbReference type="SMART" id="SM00487">
    <property type="entry name" value="DEXDc"/>
    <property type="match status" value="1"/>
</dbReference>
<keyword evidence="5" id="KW-0378">Hydrolase</keyword>
<dbReference type="EC" id="5.6.2.4" evidence="13"/>
<dbReference type="FunFam" id="3.40.50.300:FF:001137">
    <property type="entry name" value="DEAD/DEAH box helicase"/>
    <property type="match status" value="1"/>
</dbReference>
<dbReference type="GO" id="GO:0008047">
    <property type="term" value="F:enzyme activator activity"/>
    <property type="evidence" value="ECO:0007669"/>
    <property type="project" value="EnsemblFungi"/>
</dbReference>
<dbReference type="Pfam" id="PF09369">
    <property type="entry name" value="MZB"/>
    <property type="match status" value="1"/>
</dbReference>
<dbReference type="FunFam" id="3.40.50.300:FF:002773">
    <property type="entry name" value="ATP-dependent helicase HRQ1"/>
    <property type="match status" value="1"/>
</dbReference>
<dbReference type="STRING" id="1064592.G0VGX3"/>
<dbReference type="GO" id="GO:0006289">
    <property type="term" value="P:nucleotide-excision repair"/>
    <property type="evidence" value="ECO:0007669"/>
    <property type="project" value="EnsemblFungi"/>
</dbReference>
<proteinExistence type="inferred from homology"/>
<feature type="domain" description="Helicase C-terminal" evidence="18">
    <location>
        <begin position="518"/>
        <end position="674"/>
    </location>
</feature>
<dbReference type="GO" id="GO:0032202">
    <property type="term" value="P:telomere assembly"/>
    <property type="evidence" value="ECO:0007669"/>
    <property type="project" value="EnsemblFungi"/>
</dbReference>
<evidence type="ECO:0000256" key="9">
    <source>
        <dbReference type="ARBA" id="ARBA00023204"/>
    </source>
</evidence>
<dbReference type="GO" id="GO:0003697">
    <property type="term" value="F:single-stranded DNA binding"/>
    <property type="evidence" value="ECO:0007669"/>
    <property type="project" value="EnsemblFungi"/>
</dbReference>
<evidence type="ECO:0000256" key="1">
    <source>
        <dbReference type="ARBA" id="ARBA00001946"/>
    </source>
</evidence>
<evidence type="ECO:0000259" key="18">
    <source>
        <dbReference type="PROSITE" id="PS51194"/>
    </source>
</evidence>
<dbReference type="PROSITE" id="PS51192">
    <property type="entry name" value="HELICASE_ATP_BIND_1"/>
    <property type="match status" value="1"/>
</dbReference>
<evidence type="ECO:0000256" key="16">
    <source>
        <dbReference type="ARBA" id="ARBA00080735"/>
    </source>
</evidence>
<dbReference type="SUPFAM" id="SSF52540">
    <property type="entry name" value="P-loop containing nucleoside triphosphate hydrolases"/>
    <property type="match status" value="1"/>
</dbReference>
<dbReference type="CDD" id="cd17923">
    <property type="entry name" value="DEXHc_Hrq1-like"/>
    <property type="match status" value="1"/>
</dbReference>
<reference evidence="19 20" key="1">
    <citation type="journal article" date="2011" name="Proc. Natl. Acad. Sci. U.S.A.">
        <title>Evolutionary erosion of yeast sex chromosomes by mating-type switching accidents.</title>
        <authorList>
            <person name="Gordon J.L."/>
            <person name="Armisen D."/>
            <person name="Proux-Wera E."/>
            <person name="Oheigeartaigh S.S."/>
            <person name="Byrne K.P."/>
            <person name="Wolfe K.H."/>
        </authorList>
    </citation>
    <scope>NUCLEOTIDE SEQUENCE [LARGE SCALE GENOMIC DNA]</scope>
    <source>
        <strain evidence="20">ATCC 76901 / BCRC 22586 / CBS 4309 / NBRC 1992 / NRRL Y-12630</strain>
    </source>
</reference>
<dbReference type="OMA" id="GAVHLHQ"/>
<dbReference type="Pfam" id="PF08839">
    <property type="entry name" value="CDT1"/>
    <property type="match status" value="1"/>
</dbReference>
<protein>
    <recommendedName>
        <fullName evidence="13">DNA 3'-5' helicase</fullName>
        <ecNumber evidence="13">5.6.2.4</ecNumber>
    </recommendedName>
    <alternativeName>
        <fullName evidence="16">Homologous to recQ protein 1</fullName>
    </alternativeName>
</protein>
<dbReference type="PANTHER" id="PTHR47957:SF3">
    <property type="entry name" value="ATP-DEPENDENT HELICASE HRQ1"/>
    <property type="match status" value="1"/>
</dbReference>
<evidence type="ECO:0000256" key="8">
    <source>
        <dbReference type="ARBA" id="ARBA00023125"/>
    </source>
</evidence>
<dbReference type="Pfam" id="PF00270">
    <property type="entry name" value="DEAD"/>
    <property type="match status" value="1"/>
</dbReference>
<dbReference type="HOGENOM" id="CLU_000809_1_0_1"/>
<keyword evidence="10" id="KW-0413">Isomerase</keyword>
<dbReference type="InterPro" id="IPR014001">
    <property type="entry name" value="Helicase_ATP-bd"/>
</dbReference>
<evidence type="ECO:0000256" key="14">
    <source>
        <dbReference type="ARBA" id="ARBA00048988"/>
    </source>
</evidence>
<evidence type="ECO:0000313" key="20">
    <source>
        <dbReference type="Proteomes" id="UP000001640"/>
    </source>
</evidence>
<comment type="cofactor">
    <cofactor evidence="1">
        <name>Mg(2+)</name>
        <dbReference type="ChEBI" id="CHEBI:18420"/>
    </cofactor>
</comment>
<evidence type="ECO:0000259" key="17">
    <source>
        <dbReference type="PROSITE" id="PS51192"/>
    </source>
</evidence>
<dbReference type="Pfam" id="PF22982">
    <property type="entry name" value="WHD_HRQ1"/>
    <property type="match status" value="1"/>
</dbReference>
<dbReference type="KEGG" id="ncs:NCAS_0F02600"/>
<dbReference type="GO" id="GO:0043138">
    <property type="term" value="F:3'-5' DNA helicase activity"/>
    <property type="evidence" value="ECO:0007669"/>
    <property type="project" value="UniProtKB-EC"/>
</dbReference>
<dbReference type="CDD" id="cd18797">
    <property type="entry name" value="SF2_C_Hrq"/>
    <property type="match status" value="1"/>
</dbReference>
<dbReference type="SMART" id="SM00490">
    <property type="entry name" value="HELICc"/>
    <property type="match status" value="1"/>
</dbReference>
<dbReference type="EMBL" id="HE576757">
    <property type="protein sequence ID" value="CCC70744.1"/>
    <property type="molecule type" value="Genomic_DNA"/>
</dbReference>
<accession>G0VGX3</accession>
<keyword evidence="11" id="KW-0539">Nucleus</keyword>
<evidence type="ECO:0000256" key="12">
    <source>
        <dbReference type="ARBA" id="ARBA00034617"/>
    </source>
</evidence>
<gene>
    <name evidence="19" type="primary">NCAS0F02600</name>
    <name evidence="19" type="ordered locus">NCAS_0F02600</name>
</gene>
<evidence type="ECO:0000256" key="11">
    <source>
        <dbReference type="ARBA" id="ARBA00023242"/>
    </source>
</evidence>
<comment type="catalytic activity">
    <reaction evidence="12">
        <text>Couples ATP hydrolysis with the unwinding of duplex DNA by translocating in the 3'-5' direction.</text>
        <dbReference type="EC" id="5.6.2.4"/>
    </reaction>
</comment>
<dbReference type="GeneID" id="96904392"/>
<dbReference type="PANTHER" id="PTHR47957">
    <property type="entry name" value="ATP-DEPENDENT HELICASE HRQ1"/>
    <property type="match status" value="1"/>
</dbReference>
<dbReference type="PROSITE" id="PS51194">
    <property type="entry name" value="HELICASE_CTER"/>
    <property type="match status" value="1"/>
</dbReference>
<keyword evidence="6" id="KW-0347">Helicase</keyword>
<dbReference type="GO" id="GO:0005634">
    <property type="term" value="C:nucleus"/>
    <property type="evidence" value="ECO:0007669"/>
    <property type="project" value="UniProtKB-SubCell"/>
</dbReference>
<dbReference type="InterPro" id="IPR001650">
    <property type="entry name" value="Helicase_C-like"/>
</dbReference>
<dbReference type="InterPro" id="IPR027417">
    <property type="entry name" value="P-loop_NTPase"/>
</dbReference>
<comment type="similarity">
    <text evidence="15">Belongs to the helicase family. HRQ1 subfamily.</text>
</comment>
<keyword evidence="4" id="KW-0227">DNA damage</keyword>
<keyword evidence="9" id="KW-0234">DNA repair</keyword>
<dbReference type="InterPro" id="IPR011545">
    <property type="entry name" value="DEAD/DEAH_box_helicase_dom"/>
</dbReference>
<dbReference type="eggNOG" id="KOG4150">
    <property type="taxonomic scope" value="Eukaryota"/>
</dbReference>
<evidence type="ECO:0000256" key="5">
    <source>
        <dbReference type="ARBA" id="ARBA00022801"/>
    </source>
</evidence>
<evidence type="ECO:0000256" key="3">
    <source>
        <dbReference type="ARBA" id="ARBA00022741"/>
    </source>
</evidence>